<keyword evidence="9" id="KW-0503">Monooxygenase</keyword>
<keyword evidence="12 15" id="KW-0624">Polysaccharide degradation</keyword>
<dbReference type="SUPFAM" id="SSF57180">
    <property type="entry name" value="Cellulose-binding domain"/>
    <property type="match status" value="1"/>
</dbReference>
<dbReference type="EMBL" id="MU005774">
    <property type="protein sequence ID" value="KAF2707185.1"/>
    <property type="molecule type" value="Genomic_DNA"/>
</dbReference>
<dbReference type="AlphaFoldDB" id="A0A6G1K3T2"/>
<dbReference type="GO" id="GO:0030248">
    <property type="term" value="F:cellulose binding"/>
    <property type="evidence" value="ECO:0007669"/>
    <property type="project" value="UniProtKB-UniRule"/>
</dbReference>
<evidence type="ECO:0000256" key="15">
    <source>
        <dbReference type="RuleBase" id="RU368122"/>
    </source>
</evidence>
<dbReference type="OrthoDB" id="3238762at2759"/>
<evidence type="ECO:0000256" key="12">
    <source>
        <dbReference type="ARBA" id="ARBA00023326"/>
    </source>
</evidence>
<evidence type="ECO:0000313" key="18">
    <source>
        <dbReference type="Proteomes" id="UP000799428"/>
    </source>
</evidence>
<dbReference type="PANTHER" id="PTHR33353:SF9">
    <property type="entry name" value="ENDOGLUCANASE II"/>
    <property type="match status" value="1"/>
</dbReference>
<comment type="cofactor">
    <cofactor evidence="1">
        <name>Cu(2+)</name>
        <dbReference type="ChEBI" id="CHEBI:29036"/>
    </cofactor>
</comment>
<keyword evidence="3 15" id="KW-0964">Secreted</keyword>
<dbReference type="InterPro" id="IPR005103">
    <property type="entry name" value="AA9_LPMO"/>
</dbReference>
<dbReference type="PANTHER" id="PTHR33353">
    <property type="entry name" value="PUTATIVE (AFU_ORTHOLOGUE AFUA_1G12560)-RELATED"/>
    <property type="match status" value="1"/>
</dbReference>
<evidence type="ECO:0000256" key="2">
    <source>
        <dbReference type="ARBA" id="ARBA00004613"/>
    </source>
</evidence>
<dbReference type="EC" id="1.14.99.56" evidence="15"/>
<dbReference type="InterPro" id="IPR000254">
    <property type="entry name" value="CBD"/>
</dbReference>
<dbReference type="SMART" id="SM00236">
    <property type="entry name" value="fCBD"/>
    <property type="match status" value="1"/>
</dbReference>
<keyword evidence="18" id="KW-1185">Reference proteome</keyword>
<dbReference type="GO" id="GO:0008810">
    <property type="term" value="F:cellulase activity"/>
    <property type="evidence" value="ECO:0007669"/>
    <property type="project" value="UniProtKB-UniRule"/>
</dbReference>
<evidence type="ECO:0000256" key="3">
    <source>
        <dbReference type="ARBA" id="ARBA00022525"/>
    </source>
</evidence>
<evidence type="ECO:0000256" key="1">
    <source>
        <dbReference type="ARBA" id="ARBA00001973"/>
    </source>
</evidence>
<keyword evidence="6 15" id="KW-0136">Cellulose degradation</keyword>
<dbReference type="Gene3D" id="2.70.50.70">
    <property type="match status" value="1"/>
</dbReference>
<comment type="function">
    <text evidence="15">Lytic polysaccharide monooxygenase (LMPO) that depolymerizes crystalline and amorphous polysaccharides via the oxidation of scissile alpha- or beta-(1-4)-glycosidic bonds, yielding C1 and/or C4 oxidation products. Catalysis by LPMOs requires the reduction of the active-site copper from Cu(II) to Cu(I) by a reducing agent and H(2)O(2) or O(2) as a cosubstrate.</text>
</comment>
<proteinExistence type="inferred from homology"/>
<evidence type="ECO:0000256" key="7">
    <source>
        <dbReference type="ARBA" id="ARBA00023002"/>
    </source>
</evidence>
<dbReference type="PROSITE" id="PS00562">
    <property type="entry name" value="CBM1_1"/>
    <property type="match status" value="1"/>
</dbReference>
<keyword evidence="11 15" id="KW-0119">Carbohydrate metabolism</keyword>
<keyword evidence="8" id="KW-0186">Copper</keyword>
<dbReference type="Pfam" id="PF03443">
    <property type="entry name" value="AA9"/>
    <property type="match status" value="1"/>
</dbReference>
<accession>A0A6G1K3T2</accession>
<dbReference type="GO" id="GO:0004497">
    <property type="term" value="F:monooxygenase activity"/>
    <property type="evidence" value="ECO:0007669"/>
    <property type="project" value="UniProtKB-KW"/>
</dbReference>
<reference evidence="17" key="1">
    <citation type="journal article" date="2020" name="Stud. Mycol.">
        <title>101 Dothideomycetes genomes: a test case for predicting lifestyles and emergence of pathogens.</title>
        <authorList>
            <person name="Haridas S."/>
            <person name="Albert R."/>
            <person name="Binder M."/>
            <person name="Bloem J."/>
            <person name="Labutti K."/>
            <person name="Salamov A."/>
            <person name="Andreopoulos B."/>
            <person name="Baker S."/>
            <person name="Barry K."/>
            <person name="Bills G."/>
            <person name="Bluhm B."/>
            <person name="Cannon C."/>
            <person name="Castanera R."/>
            <person name="Culley D."/>
            <person name="Daum C."/>
            <person name="Ezra D."/>
            <person name="Gonzalez J."/>
            <person name="Henrissat B."/>
            <person name="Kuo A."/>
            <person name="Liang C."/>
            <person name="Lipzen A."/>
            <person name="Lutzoni F."/>
            <person name="Magnuson J."/>
            <person name="Mondo S."/>
            <person name="Nolan M."/>
            <person name="Ohm R."/>
            <person name="Pangilinan J."/>
            <person name="Park H.-J."/>
            <person name="Ramirez L."/>
            <person name="Alfaro M."/>
            <person name="Sun H."/>
            <person name="Tritt A."/>
            <person name="Yoshinaga Y."/>
            <person name="Zwiers L.-H."/>
            <person name="Turgeon B."/>
            <person name="Goodwin S."/>
            <person name="Spatafora J."/>
            <person name="Crous P."/>
            <person name="Grigoriev I."/>
        </authorList>
    </citation>
    <scope>NUCLEOTIDE SEQUENCE</scope>
    <source>
        <strain evidence="17">CBS 279.74</strain>
    </source>
</reference>
<evidence type="ECO:0000256" key="5">
    <source>
        <dbReference type="ARBA" id="ARBA00022729"/>
    </source>
</evidence>
<evidence type="ECO:0000259" key="16">
    <source>
        <dbReference type="PROSITE" id="PS51164"/>
    </source>
</evidence>
<dbReference type="Pfam" id="PF00734">
    <property type="entry name" value="CBM_1"/>
    <property type="match status" value="1"/>
</dbReference>
<dbReference type="InterPro" id="IPR049892">
    <property type="entry name" value="AA9"/>
</dbReference>
<dbReference type="PROSITE" id="PS51164">
    <property type="entry name" value="CBM1_2"/>
    <property type="match status" value="1"/>
</dbReference>
<evidence type="ECO:0000256" key="11">
    <source>
        <dbReference type="ARBA" id="ARBA00023277"/>
    </source>
</evidence>
<evidence type="ECO:0000256" key="9">
    <source>
        <dbReference type="ARBA" id="ARBA00023033"/>
    </source>
</evidence>
<evidence type="ECO:0000256" key="13">
    <source>
        <dbReference type="ARBA" id="ARBA00044502"/>
    </source>
</evidence>
<comment type="catalytic activity">
    <reaction evidence="14 15">
        <text>[(1-&gt;4)-beta-D-glucosyl]n+m + reduced acceptor + O2 = 4-dehydro-beta-D-glucosyl-[(1-&gt;4)-beta-D-glucosyl]n-1 + [(1-&gt;4)-beta-D-glucosyl]m + acceptor + H2O.</text>
        <dbReference type="EC" id="1.14.99.56"/>
    </reaction>
</comment>
<evidence type="ECO:0000256" key="4">
    <source>
        <dbReference type="ARBA" id="ARBA00022723"/>
    </source>
</evidence>
<keyword evidence="7" id="KW-0560">Oxidoreductase</keyword>
<sequence length="371" mass="37762">MVERQILAVSFYQNPNNRLVFSQDIIMKNAILTGIAALATGVVGHSTWQELWVDGKDQAGVCARLPVSNSPVTSVTSNDIRCNANQGFAAQKCSVAAGGTVTIEMHAQPNDRSCANEALGGAHYGPVLAYMSKVDDSATADGSSPFFKIYQDTWAKLSSTSQGSDDYWGTKDLNTNCGKMDVKIPTDLAPGDYLLRAEAIALHSASSAGGAQFYMTCYQLTVTGSGTSNPAGVSFPGAYAEADPGIQINIYQQLSTYVAPGPAVVTGGTEAVAGKAGSVVTATGGASQPTASASASAPASASTSASASVAKVVVSSTMQTVVKPTTTSGAGACTSVAKYGQCGGDASFTGCTTCVSGSTCSVLNAYYSQCL</sequence>
<comment type="subcellular location">
    <subcellularLocation>
        <location evidence="2 15">Secreted</location>
    </subcellularLocation>
</comment>
<gene>
    <name evidence="17" type="ORF">K504DRAFT_458632</name>
</gene>
<organism evidence="17 18">
    <name type="scientific">Pleomassaria siparia CBS 279.74</name>
    <dbReference type="NCBI Taxonomy" id="1314801"/>
    <lineage>
        <taxon>Eukaryota</taxon>
        <taxon>Fungi</taxon>
        <taxon>Dikarya</taxon>
        <taxon>Ascomycota</taxon>
        <taxon>Pezizomycotina</taxon>
        <taxon>Dothideomycetes</taxon>
        <taxon>Pleosporomycetidae</taxon>
        <taxon>Pleosporales</taxon>
        <taxon>Pleomassariaceae</taxon>
        <taxon>Pleomassaria</taxon>
    </lineage>
</organism>
<dbReference type="Proteomes" id="UP000799428">
    <property type="component" value="Unassembled WGS sequence"/>
</dbReference>
<keyword evidence="10 15" id="KW-1015">Disulfide bond</keyword>
<evidence type="ECO:0000256" key="10">
    <source>
        <dbReference type="ARBA" id="ARBA00023157"/>
    </source>
</evidence>
<evidence type="ECO:0000256" key="14">
    <source>
        <dbReference type="ARBA" id="ARBA00045077"/>
    </source>
</evidence>
<name>A0A6G1K3T2_9PLEO</name>
<evidence type="ECO:0000256" key="8">
    <source>
        <dbReference type="ARBA" id="ARBA00023008"/>
    </source>
</evidence>
<feature type="domain" description="CBM1" evidence="16">
    <location>
        <begin position="334"/>
        <end position="371"/>
    </location>
</feature>
<comment type="similarity">
    <text evidence="13">Belongs to the polysaccharide monooxygenase AA9 family.</text>
</comment>
<dbReference type="GO" id="GO:0005576">
    <property type="term" value="C:extracellular region"/>
    <property type="evidence" value="ECO:0007669"/>
    <property type="project" value="UniProtKB-SubCell"/>
</dbReference>
<protein>
    <recommendedName>
        <fullName evidence="15">AA9 family lytic polysaccharide monooxygenase</fullName>
        <ecNumber evidence="15">1.14.99.56</ecNumber>
    </recommendedName>
    <alternativeName>
        <fullName evidence="15">Endo-beta-1,4-glucanase</fullName>
    </alternativeName>
    <alternativeName>
        <fullName evidence="15">Glycosyl hydrolase 61 family protein</fullName>
    </alternativeName>
</protein>
<dbReference type="InterPro" id="IPR035971">
    <property type="entry name" value="CBD_sf"/>
</dbReference>
<dbReference type="CDD" id="cd21175">
    <property type="entry name" value="LPMO_AA9"/>
    <property type="match status" value="1"/>
</dbReference>
<evidence type="ECO:0000313" key="17">
    <source>
        <dbReference type="EMBL" id="KAF2707185.1"/>
    </source>
</evidence>
<evidence type="ECO:0000256" key="6">
    <source>
        <dbReference type="ARBA" id="ARBA00023001"/>
    </source>
</evidence>
<keyword evidence="4" id="KW-0479">Metal-binding</keyword>
<dbReference type="GO" id="GO:0030245">
    <property type="term" value="P:cellulose catabolic process"/>
    <property type="evidence" value="ECO:0007669"/>
    <property type="project" value="UniProtKB-UniRule"/>
</dbReference>
<comment type="domain">
    <text evidence="15">Has a modular structure: an endo-beta-1,4-glucanase catalytic module at the N-terminus, a linker rich in serines and threonines, and a C-terminal carbohydrate-binding module (CBM).</text>
</comment>
<keyword evidence="5" id="KW-0732">Signal</keyword>
<dbReference type="GO" id="GO:0046872">
    <property type="term" value="F:metal ion binding"/>
    <property type="evidence" value="ECO:0007669"/>
    <property type="project" value="UniProtKB-KW"/>
</dbReference>